<evidence type="ECO:0000313" key="12">
    <source>
        <dbReference type="EnsemblMetazoa" id="SMAR002478-PA"/>
    </source>
</evidence>
<feature type="compositionally biased region" description="Basic and acidic residues" evidence="9">
    <location>
        <begin position="385"/>
        <end position="399"/>
    </location>
</feature>
<keyword evidence="3 8" id="KW-0863">Zinc-finger</keyword>
<dbReference type="CDD" id="cd12540">
    <property type="entry name" value="RRM_U2AFBPL"/>
    <property type="match status" value="1"/>
</dbReference>
<keyword evidence="5 7" id="KW-0694">RNA-binding</keyword>
<evidence type="ECO:0000256" key="6">
    <source>
        <dbReference type="ARBA" id="ARBA00023125"/>
    </source>
</evidence>
<feature type="zinc finger region" description="C3H1-type" evidence="8">
    <location>
        <begin position="289"/>
        <end position="316"/>
    </location>
</feature>
<dbReference type="OMA" id="RKCPKGN"/>
<sequence length="429" mass="50705">MRRKRIRQERAKKRDEESCAEDEDVQCSTPVFFGPVNELLKCFEHDDEREIQHNLWLEREKVAQEAFLKEKERKEKIKNETSNREKKIRDEWEKQQAKDKEEKDKQALKEQSKKEREAALLKEISTQPTKLSSDGPSHNPEPPPNFGTEMDRDNCPFFLKTGACRFGDRCSRVHNRPSLSNIILIPNMYTHFSIEESFRDEYDTDIALEYEEPEKYNHFREFYEDVATEFKKIGRVIQFKTCCNHEPHLRGNVYVQYQFEEDALTAFKRFNGRWYAGKQISCEFATIARWKTAICGLYASKRCPKGRSCNFLHVFQNPRNEFHAADFDYVKNPNSSHRSSRSNSHSSQTRSSRSNRLRSRSRSRSKSTERTSKHRRKRSKKTRSSSRDISSDLKTERTSRPKKKSKKKKSSHRHHSDKYDSTSDSSTES</sequence>
<feature type="domain" description="C3H1-type" evidence="11">
    <location>
        <begin position="289"/>
        <end position="316"/>
    </location>
</feature>
<dbReference type="SUPFAM" id="SSF90229">
    <property type="entry name" value="CCCH zinc finger"/>
    <property type="match status" value="2"/>
</dbReference>
<dbReference type="InterPro" id="IPR009145">
    <property type="entry name" value="U2AF_small"/>
</dbReference>
<dbReference type="EnsemblMetazoa" id="SMAR002478-RA">
    <property type="protein sequence ID" value="SMAR002478-PA"/>
    <property type="gene ID" value="SMAR002478"/>
</dbReference>
<keyword evidence="6" id="KW-0238">DNA-binding</keyword>
<dbReference type="SMART" id="SM00361">
    <property type="entry name" value="RRM_1"/>
    <property type="match status" value="1"/>
</dbReference>
<dbReference type="Proteomes" id="UP000014500">
    <property type="component" value="Unassembled WGS sequence"/>
</dbReference>
<reference evidence="12" key="2">
    <citation type="submission" date="2015-02" db="UniProtKB">
        <authorList>
            <consortium name="EnsemblMetazoa"/>
        </authorList>
    </citation>
    <scope>IDENTIFICATION</scope>
</reference>
<feature type="compositionally biased region" description="Low complexity" evidence="9">
    <location>
        <begin position="334"/>
        <end position="352"/>
    </location>
</feature>
<feature type="zinc finger region" description="C3H1-type" evidence="8">
    <location>
        <begin position="149"/>
        <end position="177"/>
    </location>
</feature>
<evidence type="ECO:0000256" key="7">
    <source>
        <dbReference type="PROSITE-ProRule" id="PRU00176"/>
    </source>
</evidence>
<evidence type="ECO:0000256" key="3">
    <source>
        <dbReference type="ARBA" id="ARBA00022771"/>
    </source>
</evidence>
<keyword evidence="13" id="KW-1185">Reference proteome</keyword>
<keyword evidence="4 8" id="KW-0862">Zinc</keyword>
<dbReference type="HOGENOM" id="CLU_029117_2_0_1"/>
<reference evidence="13" key="1">
    <citation type="submission" date="2011-05" db="EMBL/GenBank/DDBJ databases">
        <authorList>
            <person name="Richards S.R."/>
            <person name="Qu J."/>
            <person name="Jiang H."/>
            <person name="Jhangiani S.N."/>
            <person name="Agravi P."/>
            <person name="Goodspeed R."/>
            <person name="Gross S."/>
            <person name="Mandapat C."/>
            <person name="Jackson L."/>
            <person name="Mathew T."/>
            <person name="Pu L."/>
            <person name="Thornton R."/>
            <person name="Saada N."/>
            <person name="Wilczek-Boney K.B."/>
            <person name="Lee S."/>
            <person name="Kovar C."/>
            <person name="Wu Y."/>
            <person name="Scherer S.E."/>
            <person name="Worley K.C."/>
            <person name="Muzny D.M."/>
            <person name="Gibbs R."/>
        </authorList>
    </citation>
    <scope>NUCLEOTIDE SEQUENCE</scope>
    <source>
        <strain evidence="13">Brora</strain>
    </source>
</reference>
<dbReference type="InterPro" id="IPR035979">
    <property type="entry name" value="RBD_domain_sf"/>
</dbReference>
<dbReference type="InterPro" id="IPR000571">
    <property type="entry name" value="Znf_CCCH"/>
</dbReference>
<dbReference type="SMART" id="SM00356">
    <property type="entry name" value="ZnF_C3H1"/>
    <property type="match status" value="2"/>
</dbReference>
<feature type="domain" description="RRM" evidence="10">
    <location>
        <begin position="224"/>
        <end position="287"/>
    </location>
</feature>
<evidence type="ECO:0000259" key="11">
    <source>
        <dbReference type="PROSITE" id="PS50103"/>
    </source>
</evidence>
<keyword evidence="1 8" id="KW-0479">Metal-binding</keyword>
<evidence type="ECO:0000256" key="4">
    <source>
        <dbReference type="ARBA" id="ARBA00022833"/>
    </source>
</evidence>
<feature type="compositionally biased region" description="Basic residues" evidence="9">
    <location>
        <begin position="353"/>
        <end position="365"/>
    </location>
</feature>
<dbReference type="GO" id="GO:0000398">
    <property type="term" value="P:mRNA splicing, via spliceosome"/>
    <property type="evidence" value="ECO:0007669"/>
    <property type="project" value="InterPro"/>
</dbReference>
<dbReference type="SUPFAM" id="SSF54928">
    <property type="entry name" value="RNA-binding domain, RBD"/>
    <property type="match status" value="1"/>
</dbReference>
<dbReference type="GO" id="GO:0008270">
    <property type="term" value="F:zinc ion binding"/>
    <property type="evidence" value="ECO:0007669"/>
    <property type="project" value="UniProtKB-KW"/>
</dbReference>
<dbReference type="GO" id="GO:0089701">
    <property type="term" value="C:U2AF complex"/>
    <property type="evidence" value="ECO:0007669"/>
    <property type="project" value="InterPro"/>
</dbReference>
<dbReference type="InterPro" id="IPR036855">
    <property type="entry name" value="Znf_CCCH_sf"/>
</dbReference>
<keyword evidence="2" id="KW-0677">Repeat</keyword>
<dbReference type="GO" id="GO:0003677">
    <property type="term" value="F:DNA binding"/>
    <property type="evidence" value="ECO:0007669"/>
    <property type="project" value="UniProtKB-KW"/>
</dbReference>
<dbReference type="PANTHER" id="PTHR12620">
    <property type="entry name" value="U2 SNRNP AUXILIARY FACTOR, SMALL SUBUNIT"/>
    <property type="match status" value="1"/>
</dbReference>
<organism evidence="12 13">
    <name type="scientific">Strigamia maritima</name>
    <name type="common">European centipede</name>
    <name type="synonym">Geophilus maritimus</name>
    <dbReference type="NCBI Taxonomy" id="126957"/>
    <lineage>
        <taxon>Eukaryota</taxon>
        <taxon>Metazoa</taxon>
        <taxon>Ecdysozoa</taxon>
        <taxon>Arthropoda</taxon>
        <taxon>Myriapoda</taxon>
        <taxon>Chilopoda</taxon>
        <taxon>Pleurostigmophora</taxon>
        <taxon>Geophilomorpha</taxon>
        <taxon>Linotaeniidae</taxon>
        <taxon>Strigamia</taxon>
    </lineage>
</organism>
<evidence type="ECO:0000259" key="10">
    <source>
        <dbReference type="PROSITE" id="PS50102"/>
    </source>
</evidence>
<dbReference type="PROSITE" id="PS50102">
    <property type="entry name" value="RRM"/>
    <property type="match status" value="1"/>
</dbReference>
<dbReference type="InterPro" id="IPR000504">
    <property type="entry name" value="RRM_dom"/>
</dbReference>
<dbReference type="Pfam" id="PF00642">
    <property type="entry name" value="zf-CCCH"/>
    <property type="match status" value="1"/>
</dbReference>
<dbReference type="GO" id="GO:0003723">
    <property type="term" value="F:RNA binding"/>
    <property type="evidence" value="ECO:0007669"/>
    <property type="project" value="UniProtKB-UniRule"/>
</dbReference>
<dbReference type="EMBL" id="JH431152">
    <property type="status" value="NOT_ANNOTATED_CDS"/>
    <property type="molecule type" value="Genomic_DNA"/>
</dbReference>
<feature type="compositionally biased region" description="Basic residues" evidence="9">
    <location>
        <begin position="372"/>
        <end position="384"/>
    </location>
</feature>
<dbReference type="InterPro" id="IPR003954">
    <property type="entry name" value="RRM_euk-type"/>
</dbReference>
<feature type="compositionally biased region" description="Basic and acidic residues" evidence="9">
    <location>
        <begin position="77"/>
        <end position="120"/>
    </location>
</feature>
<feature type="compositionally biased region" description="Basic residues" evidence="9">
    <location>
        <begin position="400"/>
        <end position="416"/>
    </location>
</feature>
<feature type="region of interest" description="Disordered" evidence="9">
    <location>
        <begin position="77"/>
        <end position="149"/>
    </location>
</feature>
<evidence type="ECO:0000256" key="1">
    <source>
        <dbReference type="ARBA" id="ARBA00022723"/>
    </source>
</evidence>
<evidence type="ECO:0000256" key="9">
    <source>
        <dbReference type="SAM" id="MobiDB-lite"/>
    </source>
</evidence>
<dbReference type="eggNOG" id="KOG2202">
    <property type="taxonomic scope" value="Eukaryota"/>
</dbReference>
<dbReference type="PhylomeDB" id="T1INA1"/>
<evidence type="ECO:0000256" key="2">
    <source>
        <dbReference type="ARBA" id="ARBA00022737"/>
    </source>
</evidence>
<name>T1INA1_STRMM</name>
<dbReference type="Pfam" id="PF00076">
    <property type="entry name" value="RRM_1"/>
    <property type="match status" value="1"/>
</dbReference>
<dbReference type="FunFam" id="3.30.70.330:FF:000318">
    <property type="entry name" value="Zinc finger CCCH domain-containing protein 5"/>
    <property type="match status" value="1"/>
</dbReference>
<dbReference type="Gene3D" id="3.30.70.330">
    <property type="match status" value="1"/>
</dbReference>
<dbReference type="PRINTS" id="PR01848">
    <property type="entry name" value="U2AUXFACTOR"/>
</dbReference>
<feature type="region of interest" description="Disordered" evidence="9">
    <location>
        <begin position="1"/>
        <end position="24"/>
    </location>
</feature>
<evidence type="ECO:0000256" key="8">
    <source>
        <dbReference type="PROSITE-ProRule" id="PRU00723"/>
    </source>
</evidence>
<proteinExistence type="predicted"/>
<evidence type="ECO:0000313" key="13">
    <source>
        <dbReference type="Proteomes" id="UP000014500"/>
    </source>
</evidence>
<accession>T1INA1</accession>
<dbReference type="AlphaFoldDB" id="T1INA1"/>
<protein>
    <submittedName>
        <fullName evidence="12">Uncharacterized protein</fullName>
    </submittedName>
</protein>
<dbReference type="PROSITE" id="PS50103">
    <property type="entry name" value="ZF_C3H1"/>
    <property type="match status" value="2"/>
</dbReference>
<dbReference type="InterPro" id="IPR012677">
    <property type="entry name" value="Nucleotide-bd_a/b_plait_sf"/>
</dbReference>
<feature type="compositionally biased region" description="Polar residues" evidence="9">
    <location>
        <begin position="124"/>
        <end position="136"/>
    </location>
</feature>
<evidence type="ECO:0000256" key="5">
    <source>
        <dbReference type="ARBA" id="ARBA00022884"/>
    </source>
</evidence>
<feature type="compositionally biased region" description="Basic and acidic residues" evidence="9">
    <location>
        <begin position="8"/>
        <end position="17"/>
    </location>
</feature>
<dbReference type="STRING" id="126957.T1INA1"/>
<feature type="domain" description="C3H1-type" evidence="11">
    <location>
        <begin position="149"/>
        <end position="177"/>
    </location>
</feature>
<feature type="region of interest" description="Disordered" evidence="9">
    <location>
        <begin position="332"/>
        <end position="429"/>
    </location>
</feature>